<feature type="chain" id="PRO_5014958148" description="Secreted protein" evidence="2">
    <location>
        <begin position="19"/>
        <end position="121"/>
    </location>
</feature>
<protein>
    <recommendedName>
        <fullName evidence="4">Secreted protein</fullName>
    </recommendedName>
</protein>
<feature type="compositionally biased region" description="Basic and acidic residues" evidence="1">
    <location>
        <begin position="96"/>
        <end position="105"/>
    </location>
</feature>
<proteinExistence type="predicted"/>
<evidence type="ECO:0008006" key="4">
    <source>
        <dbReference type="Google" id="ProtNLM"/>
    </source>
</evidence>
<dbReference type="AlphaFoldDB" id="A0A2N9HL62"/>
<feature type="signal peptide" evidence="2">
    <location>
        <begin position="1"/>
        <end position="18"/>
    </location>
</feature>
<evidence type="ECO:0000256" key="1">
    <source>
        <dbReference type="SAM" id="MobiDB-lite"/>
    </source>
</evidence>
<reference evidence="3" key="1">
    <citation type="submission" date="2018-02" db="EMBL/GenBank/DDBJ databases">
        <authorList>
            <person name="Cohen D.B."/>
            <person name="Kent A.D."/>
        </authorList>
    </citation>
    <scope>NUCLEOTIDE SEQUENCE</scope>
</reference>
<dbReference type="EMBL" id="OIVN01004002">
    <property type="protein sequence ID" value="SPD14907.1"/>
    <property type="molecule type" value="Genomic_DNA"/>
</dbReference>
<evidence type="ECO:0000256" key="2">
    <source>
        <dbReference type="SAM" id="SignalP"/>
    </source>
</evidence>
<keyword evidence="2" id="KW-0732">Signal</keyword>
<feature type="region of interest" description="Disordered" evidence="1">
    <location>
        <begin position="96"/>
        <end position="121"/>
    </location>
</feature>
<name>A0A2N9HL62_FAGSY</name>
<evidence type="ECO:0000313" key="3">
    <source>
        <dbReference type="EMBL" id="SPD14907.1"/>
    </source>
</evidence>
<gene>
    <name evidence="3" type="ORF">FSB_LOCUS42789</name>
</gene>
<accession>A0A2N9HL62</accession>
<organism evidence="3">
    <name type="scientific">Fagus sylvatica</name>
    <name type="common">Beechnut</name>
    <dbReference type="NCBI Taxonomy" id="28930"/>
    <lineage>
        <taxon>Eukaryota</taxon>
        <taxon>Viridiplantae</taxon>
        <taxon>Streptophyta</taxon>
        <taxon>Embryophyta</taxon>
        <taxon>Tracheophyta</taxon>
        <taxon>Spermatophyta</taxon>
        <taxon>Magnoliopsida</taxon>
        <taxon>eudicotyledons</taxon>
        <taxon>Gunneridae</taxon>
        <taxon>Pentapetalae</taxon>
        <taxon>rosids</taxon>
        <taxon>fabids</taxon>
        <taxon>Fagales</taxon>
        <taxon>Fagaceae</taxon>
        <taxon>Fagus</taxon>
    </lineage>
</organism>
<sequence>MLSLFSLFSFSASSFCLCSLPSHPEPSQPPRATPIRFGRVASESFRARPAARSDSRTRVRAISSRRVSFNRISRGRRRWRPLSTLEQRSCEWSKKEYGAGKEEKRARRQNGGAASDILGIP</sequence>